<dbReference type="AlphaFoldDB" id="A0A4D9ENA8"/>
<sequence length="194" mass="22900">MRERERERFKVKHLRELVMKRHTQKIKNNLFPYLWTLAEVRLVKCLETHVAQKGQAEPSPLWLQHNAKRPLKQPAHRRTNPFLETRLKGHCRSFHGFLQMATKVLSIVTEAETSHSLLPPLFRDRSLPIPSHLCLNQREECGFRALASFCVHQCHHFNGMIMNKGHFQLHIRGKCIHCWSVEVSPRRSSRHPQM</sequence>
<keyword evidence="2" id="KW-1185">Reference proteome</keyword>
<evidence type="ECO:0000313" key="1">
    <source>
        <dbReference type="EMBL" id="TFK11796.1"/>
    </source>
</evidence>
<keyword evidence="1" id="KW-0418">Kinase</keyword>
<name>A0A4D9ENA8_9SAUR</name>
<protein>
    <submittedName>
        <fullName evidence="1">DNA-dependent protein kinase catalytic subunit</fullName>
    </submittedName>
</protein>
<organism evidence="1 2">
    <name type="scientific">Platysternon megacephalum</name>
    <name type="common">big-headed turtle</name>
    <dbReference type="NCBI Taxonomy" id="55544"/>
    <lineage>
        <taxon>Eukaryota</taxon>
        <taxon>Metazoa</taxon>
        <taxon>Chordata</taxon>
        <taxon>Craniata</taxon>
        <taxon>Vertebrata</taxon>
        <taxon>Euteleostomi</taxon>
        <taxon>Archelosauria</taxon>
        <taxon>Testudinata</taxon>
        <taxon>Testudines</taxon>
        <taxon>Cryptodira</taxon>
        <taxon>Durocryptodira</taxon>
        <taxon>Testudinoidea</taxon>
        <taxon>Platysternidae</taxon>
        <taxon>Platysternon</taxon>
    </lineage>
</organism>
<proteinExistence type="predicted"/>
<comment type="caution">
    <text evidence="1">The sequence shown here is derived from an EMBL/GenBank/DDBJ whole genome shotgun (WGS) entry which is preliminary data.</text>
</comment>
<reference evidence="1 2" key="2">
    <citation type="submission" date="2019-04" db="EMBL/GenBank/DDBJ databases">
        <title>The genome sequence of big-headed turtle.</title>
        <authorList>
            <person name="Gong S."/>
        </authorList>
    </citation>
    <scope>NUCLEOTIDE SEQUENCE [LARGE SCALE GENOMIC DNA]</scope>
    <source>
        <strain evidence="1">DO16091913</strain>
        <tissue evidence="1">Muscle</tissue>
    </source>
</reference>
<accession>A0A4D9ENA8</accession>
<gene>
    <name evidence="1" type="ORF">DR999_PMT04981</name>
</gene>
<keyword evidence="1" id="KW-0808">Transferase</keyword>
<evidence type="ECO:0000313" key="2">
    <source>
        <dbReference type="Proteomes" id="UP000297703"/>
    </source>
</evidence>
<dbReference type="GO" id="GO:0016301">
    <property type="term" value="F:kinase activity"/>
    <property type="evidence" value="ECO:0007669"/>
    <property type="project" value="UniProtKB-KW"/>
</dbReference>
<dbReference type="EMBL" id="QXTE01000028">
    <property type="protein sequence ID" value="TFK11796.1"/>
    <property type="molecule type" value="Genomic_DNA"/>
</dbReference>
<dbReference type="Proteomes" id="UP000297703">
    <property type="component" value="Unassembled WGS sequence"/>
</dbReference>
<reference evidence="1 2" key="1">
    <citation type="submission" date="2019-04" db="EMBL/GenBank/DDBJ databases">
        <title>Draft genome of the big-headed turtle Platysternon megacephalum.</title>
        <authorList>
            <person name="Gong S."/>
        </authorList>
    </citation>
    <scope>NUCLEOTIDE SEQUENCE [LARGE SCALE GENOMIC DNA]</scope>
    <source>
        <strain evidence="1">DO16091913</strain>
        <tissue evidence="1">Muscle</tissue>
    </source>
</reference>